<dbReference type="PANTHER" id="PTHR47784:SF4">
    <property type="entry name" value="ZN(II)2CYS6 TRANSCRIPTION FACTOR (EUROFUNG)"/>
    <property type="match status" value="1"/>
</dbReference>
<dbReference type="PROSITE" id="PS50048">
    <property type="entry name" value="ZN2_CY6_FUNGAL_2"/>
    <property type="match status" value="1"/>
</dbReference>
<dbReference type="AlphaFoldDB" id="A0A9W9VM93"/>
<sequence length="440" mass="49871">RKSQANGRFQPPLYQKPSKVIITPFAFLFKRNSLYFLDAVQSARFPSLVLSGKDKSMIKARKPHNKSRNGCIECKRRHVKCDETRPKCVNCEVSKRHCSYEDMISSATALVSNSRRKPKRIAKNNKAYVDSSHAADPGVINDSPPVNKLHLELLHHFITDILRFLGLNNFTSEGSTIDMTRYILAAPFLMNQILAFAALHLSIIKPTRRDFYQYHASQLQTHALSEFNSAKLEISAETCVPMFLFSSCLGMHVLTEKLLSRPDSFQTFLDDFIQSLRMHSGVRAVAGQSWHLLLQSPLKSWLEHEGSMLDQSASGDECLELLALVDTMLDPTISSIYRLAIEDLQKAYNASCSPSSNFSRIGPIISWPVTISSDYIKLLTERRPGALAILSHFGALLHMHSEMWTFGDSGLYIIASINDYLGPEWERWLQWPNAFIRDEM</sequence>
<dbReference type="OrthoDB" id="4937900at2759"/>
<evidence type="ECO:0000313" key="7">
    <source>
        <dbReference type="EMBL" id="KAJ5385722.1"/>
    </source>
</evidence>
<evidence type="ECO:0000256" key="1">
    <source>
        <dbReference type="ARBA" id="ARBA00023015"/>
    </source>
</evidence>
<keyword evidence="5" id="KW-0812">Transmembrane</keyword>
<dbReference type="GO" id="GO:0008270">
    <property type="term" value="F:zinc ion binding"/>
    <property type="evidence" value="ECO:0007669"/>
    <property type="project" value="InterPro"/>
</dbReference>
<dbReference type="GO" id="GO:0001228">
    <property type="term" value="F:DNA-binding transcription activator activity, RNA polymerase II-specific"/>
    <property type="evidence" value="ECO:0007669"/>
    <property type="project" value="TreeGrafter"/>
</dbReference>
<dbReference type="CDD" id="cd00067">
    <property type="entry name" value="GAL4"/>
    <property type="match status" value="1"/>
</dbReference>
<dbReference type="GO" id="GO:0003677">
    <property type="term" value="F:DNA binding"/>
    <property type="evidence" value="ECO:0007669"/>
    <property type="project" value="UniProtKB-KW"/>
</dbReference>
<evidence type="ECO:0000256" key="2">
    <source>
        <dbReference type="ARBA" id="ARBA00023125"/>
    </source>
</evidence>
<evidence type="ECO:0000259" key="6">
    <source>
        <dbReference type="PROSITE" id="PS50048"/>
    </source>
</evidence>
<organism evidence="7 8">
    <name type="scientific">Penicillium cosmopolitanum</name>
    <dbReference type="NCBI Taxonomy" id="1131564"/>
    <lineage>
        <taxon>Eukaryota</taxon>
        <taxon>Fungi</taxon>
        <taxon>Dikarya</taxon>
        <taxon>Ascomycota</taxon>
        <taxon>Pezizomycotina</taxon>
        <taxon>Eurotiomycetes</taxon>
        <taxon>Eurotiomycetidae</taxon>
        <taxon>Eurotiales</taxon>
        <taxon>Aspergillaceae</taxon>
        <taxon>Penicillium</taxon>
    </lineage>
</organism>
<name>A0A9W9VM93_9EURO</name>
<feature type="non-terminal residue" evidence="7">
    <location>
        <position position="1"/>
    </location>
</feature>
<dbReference type="InterPro" id="IPR001138">
    <property type="entry name" value="Zn2Cys6_DnaBD"/>
</dbReference>
<gene>
    <name evidence="7" type="ORF">N7509_008263</name>
</gene>
<reference evidence="7" key="1">
    <citation type="submission" date="2022-12" db="EMBL/GenBank/DDBJ databases">
        <authorList>
            <person name="Petersen C."/>
        </authorList>
    </citation>
    <scope>NUCLEOTIDE SEQUENCE</scope>
    <source>
        <strain evidence="7">IBT 29677</strain>
    </source>
</reference>
<reference evidence="7" key="2">
    <citation type="journal article" date="2023" name="IMA Fungus">
        <title>Comparative genomic study of the Penicillium genus elucidates a diverse pangenome and 15 lateral gene transfer events.</title>
        <authorList>
            <person name="Petersen C."/>
            <person name="Sorensen T."/>
            <person name="Nielsen M.R."/>
            <person name="Sondergaard T.E."/>
            <person name="Sorensen J.L."/>
            <person name="Fitzpatrick D.A."/>
            <person name="Frisvad J.C."/>
            <person name="Nielsen K.L."/>
        </authorList>
    </citation>
    <scope>NUCLEOTIDE SEQUENCE</scope>
    <source>
        <strain evidence="7">IBT 29677</strain>
    </source>
</reference>
<keyword evidence="5" id="KW-1133">Transmembrane helix</keyword>
<dbReference type="PANTHER" id="PTHR47784">
    <property type="entry name" value="STEROL UPTAKE CONTROL PROTEIN 2"/>
    <property type="match status" value="1"/>
</dbReference>
<dbReference type="InterPro" id="IPR036864">
    <property type="entry name" value="Zn2-C6_fun-type_DNA-bd_sf"/>
</dbReference>
<dbReference type="Gene3D" id="4.10.240.10">
    <property type="entry name" value="Zn(2)-C6 fungal-type DNA-binding domain"/>
    <property type="match status" value="1"/>
</dbReference>
<accession>A0A9W9VM93</accession>
<evidence type="ECO:0000256" key="5">
    <source>
        <dbReference type="SAM" id="Phobius"/>
    </source>
</evidence>
<dbReference type="Proteomes" id="UP001147747">
    <property type="component" value="Unassembled WGS sequence"/>
</dbReference>
<protein>
    <recommendedName>
        <fullName evidence="6">Zn(2)-C6 fungal-type domain-containing protein</fullName>
    </recommendedName>
</protein>
<keyword evidence="2" id="KW-0238">DNA-binding</keyword>
<dbReference type="SMART" id="SM00066">
    <property type="entry name" value="GAL4"/>
    <property type="match status" value="1"/>
</dbReference>
<comment type="caution">
    <text evidence="7">The sequence shown here is derived from an EMBL/GenBank/DDBJ whole genome shotgun (WGS) entry which is preliminary data.</text>
</comment>
<evidence type="ECO:0000313" key="8">
    <source>
        <dbReference type="Proteomes" id="UP001147747"/>
    </source>
</evidence>
<dbReference type="InterPro" id="IPR053157">
    <property type="entry name" value="Sterol_Uptake_Regulator"/>
</dbReference>
<dbReference type="SUPFAM" id="SSF57701">
    <property type="entry name" value="Zn2/Cys6 DNA-binding domain"/>
    <property type="match status" value="1"/>
</dbReference>
<evidence type="ECO:0000256" key="4">
    <source>
        <dbReference type="ARBA" id="ARBA00023242"/>
    </source>
</evidence>
<keyword evidence="5" id="KW-0472">Membrane</keyword>
<evidence type="ECO:0000256" key="3">
    <source>
        <dbReference type="ARBA" id="ARBA00023163"/>
    </source>
</evidence>
<keyword evidence="8" id="KW-1185">Reference proteome</keyword>
<keyword evidence="1" id="KW-0805">Transcription regulation</keyword>
<keyword evidence="3" id="KW-0804">Transcription</keyword>
<dbReference type="RefSeq" id="XP_056483520.1">
    <property type="nucleotide sequence ID" value="XM_056632900.1"/>
</dbReference>
<feature type="transmembrane region" description="Helical" evidence="5">
    <location>
        <begin position="182"/>
        <end position="204"/>
    </location>
</feature>
<dbReference type="GeneID" id="81371880"/>
<dbReference type="PROSITE" id="PS00463">
    <property type="entry name" value="ZN2_CY6_FUNGAL_1"/>
    <property type="match status" value="1"/>
</dbReference>
<dbReference type="EMBL" id="JAPZBU010000009">
    <property type="protein sequence ID" value="KAJ5385722.1"/>
    <property type="molecule type" value="Genomic_DNA"/>
</dbReference>
<feature type="domain" description="Zn(2)-C6 fungal-type" evidence="6">
    <location>
        <begin position="70"/>
        <end position="100"/>
    </location>
</feature>
<keyword evidence="4" id="KW-0539">Nucleus</keyword>
<proteinExistence type="predicted"/>
<dbReference type="Pfam" id="PF00172">
    <property type="entry name" value="Zn_clus"/>
    <property type="match status" value="1"/>
</dbReference>